<dbReference type="EMBL" id="BFEA01000811">
    <property type="protein sequence ID" value="GBG90448.1"/>
    <property type="molecule type" value="Genomic_DNA"/>
</dbReference>
<name>A0A388M791_CHABU</name>
<keyword evidence="3" id="KW-1185">Reference proteome</keyword>
<feature type="region of interest" description="Disordered" evidence="1">
    <location>
        <begin position="23"/>
        <end position="51"/>
    </location>
</feature>
<evidence type="ECO:0000256" key="1">
    <source>
        <dbReference type="SAM" id="MobiDB-lite"/>
    </source>
</evidence>
<sequence length="194" mass="21621">MESSSDLADIKMMLAALMQGMDDRKGKTQVVEPKQEKPSAESEGVEGEEDVDIVQHETNAEEDEGDGGGLAACMKMRQDFYVSLHYTRVQEMCKQKNIQYLRKDIGAWELTRLDLQEYVDMLKGGKPRPAGEPSSANGVNEGESIEMNYVAEDPVKGNWDLVAFGPSRERRVEYSASRAMWAGRLTYCLTGSTP</sequence>
<evidence type="ECO:0000313" key="2">
    <source>
        <dbReference type="EMBL" id="GBG90448.1"/>
    </source>
</evidence>
<protein>
    <submittedName>
        <fullName evidence="2">Uncharacterized protein</fullName>
    </submittedName>
</protein>
<dbReference type="AlphaFoldDB" id="A0A388M791"/>
<proteinExistence type="predicted"/>
<reference evidence="2 3" key="1">
    <citation type="journal article" date="2018" name="Cell">
        <title>The Chara Genome: Secondary Complexity and Implications for Plant Terrestrialization.</title>
        <authorList>
            <person name="Nishiyama T."/>
            <person name="Sakayama H."/>
            <person name="Vries J.D."/>
            <person name="Buschmann H."/>
            <person name="Saint-Marcoux D."/>
            <person name="Ullrich K.K."/>
            <person name="Haas F.B."/>
            <person name="Vanderstraeten L."/>
            <person name="Becker D."/>
            <person name="Lang D."/>
            <person name="Vosolsobe S."/>
            <person name="Rombauts S."/>
            <person name="Wilhelmsson P.K.I."/>
            <person name="Janitza P."/>
            <person name="Kern R."/>
            <person name="Heyl A."/>
            <person name="Rumpler F."/>
            <person name="Villalobos L.I.A.C."/>
            <person name="Clay J.M."/>
            <person name="Skokan R."/>
            <person name="Toyoda A."/>
            <person name="Suzuki Y."/>
            <person name="Kagoshima H."/>
            <person name="Schijlen E."/>
            <person name="Tajeshwar N."/>
            <person name="Catarino B."/>
            <person name="Hetherington A.J."/>
            <person name="Saltykova A."/>
            <person name="Bonnot C."/>
            <person name="Breuninger H."/>
            <person name="Symeonidi A."/>
            <person name="Radhakrishnan G.V."/>
            <person name="Van Nieuwerburgh F."/>
            <person name="Deforce D."/>
            <person name="Chang C."/>
            <person name="Karol K.G."/>
            <person name="Hedrich R."/>
            <person name="Ulvskov P."/>
            <person name="Glockner G."/>
            <person name="Delwiche C.F."/>
            <person name="Petrasek J."/>
            <person name="Van de Peer Y."/>
            <person name="Friml J."/>
            <person name="Beilby M."/>
            <person name="Dolan L."/>
            <person name="Kohara Y."/>
            <person name="Sugano S."/>
            <person name="Fujiyama A."/>
            <person name="Delaux P.-M."/>
            <person name="Quint M."/>
            <person name="TheiBen G."/>
            <person name="Hagemann M."/>
            <person name="Harholt J."/>
            <person name="Dunand C."/>
            <person name="Zachgo S."/>
            <person name="Langdale J."/>
            <person name="Maumus F."/>
            <person name="Straeten D.V.D."/>
            <person name="Gould S.B."/>
            <person name="Rensing S.A."/>
        </authorList>
    </citation>
    <scope>NUCLEOTIDE SEQUENCE [LARGE SCALE GENOMIC DNA]</scope>
    <source>
        <strain evidence="2 3">S276</strain>
    </source>
</reference>
<gene>
    <name evidence="2" type="ORF">CBR_g50694</name>
</gene>
<comment type="caution">
    <text evidence="2">The sequence shown here is derived from an EMBL/GenBank/DDBJ whole genome shotgun (WGS) entry which is preliminary data.</text>
</comment>
<accession>A0A388M791</accession>
<organism evidence="2 3">
    <name type="scientific">Chara braunii</name>
    <name type="common">Braun's stonewort</name>
    <dbReference type="NCBI Taxonomy" id="69332"/>
    <lineage>
        <taxon>Eukaryota</taxon>
        <taxon>Viridiplantae</taxon>
        <taxon>Streptophyta</taxon>
        <taxon>Charophyceae</taxon>
        <taxon>Charales</taxon>
        <taxon>Characeae</taxon>
        <taxon>Chara</taxon>
    </lineage>
</organism>
<evidence type="ECO:0000313" key="3">
    <source>
        <dbReference type="Proteomes" id="UP000265515"/>
    </source>
</evidence>
<dbReference type="Proteomes" id="UP000265515">
    <property type="component" value="Unassembled WGS sequence"/>
</dbReference>
<dbReference type="Gramene" id="GBG90448">
    <property type="protein sequence ID" value="GBG90448"/>
    <property type="gene ID" value="CBR_g50694"/>
</dbReference>